<evidence type="ECO:0000313" key="2">
    <source>
        <dbReference type="Proteomes" id="UP001328107"/>
    </source>
</evidence>
<dbReference type="AlphaFoldDB" id="A0AAN5ICJ9"/>
<dbReference type="Proteomes" id="UP001328107">
    <property type="component" value="Unassembled WGS sequence"/>
</dbReference>
<protein>
    <submittedName>
        <fullName evidence="1">Uncharacterized protein</fullName>
    </submittedName>
</protein>
<dbReference type="EMBL" id="BTRK01000006">
    <property type="protein sequence ID" value="GMR61183.1"/>
    <property type="molecule type" value="Genomic_DNA"/>
</dbReference>
<reference evidence="2" key="1">
    <citation type="submission" date="2022-10" db="EMBL/GenBank/DDBJ databases">
        <title>Genome assembly of Pristionchus species.</title>
        <authorList>
            <person name="Yoshida K."/>
            <person name="Sommer R.J."/>
        </authorList>
    </citation>
    <scope>NUCLEOTIDE SEQUENCE [LARGE SCALE GENOMIC DNA]</scope>
    <source>
        <strain evidence="2">RS5460</strain>
    </source>
</reference>
<keyword evidence="2" id="KW-1185">Reference proteome</keyword>
<gene>
    <name evidence="1" type="ORF">PMAYCL1PPCAC_31378</name>
</gene>
<organism evidence="1 2">
    <name type="scientific">Pristionchus mayeri</name>
    <dbReference type="NCBI Taxonomy" id="1317129"/>
    <lineage>
        <taxon>Eukaryota</taxon>
        <taxon>Metazoa</taxon>
        <taxon>Ecdysozoa</taxon>
        <taxon>Nematoda</taxon>
        <taxon>Chromadorea</taxon>
        <taxon>Rhabditida</taxon>
        <taxon>Rhabditina</taxon>
        <taxon>Diplogasteromorpha</taxon>
        <taxon>Diplogasteroidea</taxon>
        <taxon>Neodiplogasteridae</taxon>
        <taxon>Pristionchus</taxon>
    </lineage>
</organism>
<name>A0AAN5ICJ9_9BILA</name>
<accession>A0AAN5ICJ9</accession>
<feature type="non-terminal residue" evidence="1">
    <location>
        <position position="85"/>
    </location>
</feature>
<evidence type="ECO:0000313" key="1">
    <source>
        <dbReference type="EMBL" id="GMR61183.1"/>
    </source>
</evidence>
<proteinExistence type="predicted"/>
<sequence length="85" mass="9138">LVTIITRLRVVQPDGVAQLVSDDSHLEIAASDRNLLLVADHSDPGVAAVAVDELHTAWKSTNLFVPVAPSANRTHVLSFQNFIPS</sequence>
<comment type="caution">
    <text evidence="1">The sequence shown here is derived from an EMBL/GenBank/DDBJ whole genome shotgun (WGS) entry which is preliminary data.</text>
</comment>
<feature type="non-terminal residue" evidence="1">
    <location>
        <position position="1"/>
    </location>
</feature>